<dbReference type="Pfam" id="PF00126">
    <property type="entry name" value="HTH_1"/>
    <property type="match status" value="1"/>
</dbReference>
<dbReference type="PROSITE" id="PS50931">
    <property type="entry name" value="HTH_LYSR"/>
    <property type="match status" value="1"/>
</dbReference>
<dbReference type="EMBL" id="JBFTEG010000003">
    <property type="protein sequence ID" value="MEX6501607.1"/>
    <property type="molecule type" value="Genomic_DNA"/>
</dbReference>
<dbReference type="InterPro" id="IPR036390">
    <property type="entry name" value="WH_DNA-bd_sf"/>
</dbReference>
<dbReference type="InterPro" id="IPR036388">
    <property type="entry name" value="WH-like_DNA-bd_sf"/>
</dbReference>
<dbReference type="Proteomes" id="UP001560296">
    <property type="component" value="Unassembled WGS sequence"/>
</dbReference>
<dbReference type="SUPFAM" id="SSF46785">
    <property type="entry name" value="Winged helix' DNA-binding domain"/>
    <property type="match status" value="1"/>
</dbReference>
<accession>A0ABV3YU50</accession>
<gene>
    <name evidence="6" type="ORF">AB5S05_05980</name>
</gene>
<dbReference type="InterPro" id="IPR000847">
    <property type="entry name" value="LysR_HTH_N"/>
</dbReference>
<dbReference type="PANTHER" id="PTHR30537:SF3">
    <property type="entry name" value="TRANSCRIPTIONAL REGULATORY PROTEIN"/>
    <property type="match status" value="1"/>
</dbReference>
<dbReference type="InterPro" id="IPR058163">
    <property type="entry name" value="LysR-type_TF_proteobact-type"/>
</dbReference>
<dbReference type="InterPro" id="IPR005119">
    <property type="entry name" value="LysR_subst-bd"/>
</dbReference>
<keyword evidence="7" id="KW-1185">Reference proteome</keyword>
<comment type="similarity">
    <text evidence="1">Belongs to the LysR transcriptional regulatory family.</text>
</comment>
<dbReference type="Gene3D" id="1.10.10.10">
    <property type="entry name" value="Winged helix-like DNA-binding domain superfamily/Winged helix DNA-binding domain"/>
    <property type="match status" value="1"/>
</dbReference>
<evidence type="ECO:0000313" key="6">
    <source>
        <dbReference type="EMBL" id="MEX6501607.1"/>
    </source>
</evidence>
<evidence type="ECO:0000313" key="7">
    <source>
        <dbReference type="Proteomes" id="UP001560296"/>
    </source>
</evidence>
<protein>
    <submittedName>
        <fullName evidence="6">LysR family transcriptional regulator</fullName>
    </submittedName>
</protein>
<keyword evidence="2" id="KW-0805">Transcription regulation</keyword>
<evidence type="ECO:0000256" key="3">
    <source>
        <dbReference type="ARBA" id="ARBA00023125"/>
    </source>
</evidence>
<dbReference type="RefSeq" id="WP_369286579.1">
    <property type="nucleotide sequence ID" value="NZ_JBFTEG010000003.1"/>
</dbReference>
<evidence type="ECO:0000256" key="4">
    <source>
        <dbReference type="ARBA" id="ARBA00023163"/>
    </source>
</evidence>
<dbReference type="PANTHER" id="PTHR30537">
    <property type="entry name" value="HTH-TYPE TRANSCRIPTIONAL REGULATOR"/>
    <property type="match status" value="1"/>
</dbReference>
<keyword evidence="4" id="KW-0804">Transcription</keyword>
<evidence type="ECO:0000259" key="5">
    <source>
        <dbReference type="PROSITE" id="PS50931"/>
    </source>
</evidence>
<sequence length="291" mass="31896">MDWSDLQYFLAVAQGGSISQAARALRVNHSTVLRRLQRLEQQFGVALFQRLPGGYQLTSAGEALAGQLGGVGEQIERAGRQLLGQDLQIRGSIRLTSTDTLFASLLTPLLAEFRQAHPGVQLQLVTNNSMLSLTQREADMAVRGTNQPPENLLGRCVGRIQTALYASPAYLARHPQSLPLEQHQWVGLDDSLAHLEQAAWLRARVAEAQVVARSDSLVGMVECVRLGMGVGLLLCPLADAHAELVRLADADPALDTQVWVLTHPDLRAVARVRALGEFLYRRLSVDPRLQH</sequence>
<evidence type="ECO:0000256" key="2">
    <source>
        <dbReference type="ARBA" id="ARBA00023015"/>
    </source>
</evidence>
<feature type="domain" description="HTH lysR-type" evidence="5">
    <location>
        <begin position="1"/>
        <end position="58"/>
    </location>
</feature>
<evidence type="ECO:0000256" key="1">
    <source>
        <dbReference type="ARBA" id="ARBA00009437"/>
    </source>
</evidence>
<dbReference type="Pfam" id="PF03466">
    <property type="entry name" value="LysR_substrate"/>
    <property type="match status" value="1"/>
</dbReference>
<dbReference type="SUPFAM" id="SSF53850">
    <property type="entry name" value="Periplasmic binding protein-like II"/>
    <property type="match status" value="1"/>
</dbReference>
<reference evidence="6 7" key="1">
    <citation type="submission" date="2024-07" db="EMBL/GenBank/DDBJ databases">
        <authorList>
            <person name="Li M."/>
        </authorList>
    </citation>
    <scope>NUCLEOTIDE SEQUENCE [LARGE SCALE GENOMIC DNA]</scope>
    <source>
        <strain evidence="6 7">25A3E</strain>
    </source>
</reference>
<proteinExistence type="inferred from homology"/>
<comment type="caution">
    <text evidence="6">The sequence shown here is derived from an EMBL/GenBank/DDBJ whole genome shotgun (WGS) entry which is preliminary data.</text>
</comment>
<dbReference type="Gene3D" id="3.40.190.290">
    <property type="match status" value="1"/>
</dbReference>
<name>A0ABV3YU50_9PSED</name>
<keyword evidence="3" id="KW-0238">DNA-binding</keyword>
<organism evidence="6 7">
    <name type="scientific">Pseudomonas zhanjiangensis</name>
    <dbReference type="NCBI Taxonomy" id="3239015"/>
    <lineage>
        <taxon>Bacteria</taxon>
        <taxon>Pseudomonadati</taxon>
        <taxon>Pseudomonadota</taxon>
        <taxon>Gammaproteobacteria</taxon>
        <taxon>Pseudomonadales</taxon>
        <taxon>Pseudomonadaceae</taxon>
        <taxon>Pseudomonas</taxon>
    </lineage>
</organism>